<evidence type="ECO:0000256" key="6">
    <source>
        <dbReference type="SAM" id="MobiDB-lite"/>
    </source>
</evidence>
<feature type="domain" description="Plus3" evidence="10">
    <location>
        <begin position="535"/>
        <end position="668"/>
    </location>
</feature>
<dbReference type="PROSITE" id="PS01359">
    <property type="entry name" value="ZF_PHD_1"/>
    <property type="match status" value="1"/>
</dbReference>
<dbReference type="SMART" id="SM00719">
    <property type="entry name" value="Plus3"/>
    <property type="match status" value="1"/>
</dbReference>
<feature type="compositionally biased region" description="Basic and acidic residues" evidence="6">
    <location>
        <begin position="1020"/>
        <end position="1034"/>
    </location>
</feature>
<dbReference type="InterPro" id="IPR036855">
    <property type="entry name" value="Znf_CCCH_sf"/>
</dbReference>
<keyword evidence="13" id="KW-1185">Reference proteome</keyword>
<feature type="compositionally biased region" description="Polar residues" evidence="6">
    <location>
        <begin position="1035"/>
        <end position="1053"/>
    </location>
</feature>
<evidence type="ECO:0000256" key="3">
    <source>
        <dbReference type="ARBA" id="ARBA00022833"/>
    </source>
</evidence>
<dbReference type="SMART" id="SM00151">
    <property type="entry name" value="SWIB"/>
    <property type="match status" value="1"/>
</dbReference>
<dbReference type="Pfam" id="PF02213">
    <property type="entry name" value="GYF"/>
    <property type="match status" value="1"/>
</dbReference>
<dbReference type="PROSITE" id="PS51360">
    <property type="entry name" value="PLUS3"/>
    <property type="match status" value="1"/>
</dbReference>
<dbReference type="InterPro" id="IPR019835">
    <property type="entry name" value="SWIB_domain"/>
</dbReference>
<feature type="compositionally biased region" description="Low complexity" evidence="6">
    <location>
        <begin position="1073"/>
        <end position="1087"/>
    </location>
</feature>
<evidence type="ECO:0000256" key="2">
    <source>
        <dbReference type="ARBA" id="ARBA00022771"/>
    </source>
</evidence>
<dbReference type="FunFam" id="3.30.40.10:FF:000303">
    <property type="entry name" value="Zinc finger CCCH domain-containing protein 19"/>
    <property type="match status" value="1"/>
</dbReference>
<dbReference type="GO" id="GO:0003677">
    <property type="term" value="F:DNA binding"/>
    <property type="evidence" value="ECO:0007669"/>
    <property type="project" value="UniProtKB-KW"/>
</dbReference>
<dbReference type="PROSITE" id="PS50829">
    <property type="entry name" value="GYF"/>
    <property type="match status" value="1"/>
</dbReference>
<organism evidence="12 13">
    <name type="scientific">Salvia divinorum</name>
    <name type="common">Maria pastora</name>
    <name type="synonym">Diviner's sage</name>
    <dbReference type="NCBI Taxonomy" id="28513"/>
    <lineage>
        <taxon>Eukaryota</taxon>
        <taxon>Viridiplantae</taxon>
        <taxon>Streptophyta</taxon>
        <taxon>Embryophyta</taxon>
        <taxon>Tracheophyta</taxon>
        <taxon>Spermatophyta</taxon>
        <taxon>Magnoliopsida</taxon>
        <taxon>eudicotyledons</taxon>
        <taxon>Gunneridae</taxon>
        <taxon>Pentapetalae</taxon>
        <taxon>asterids</taxon>
        <taxon>lamiids</taxon>
        <taxon>Lamiales</taxon>
        <taxon>Lamiaceae</taxon>
        <taxon>Nepetoideae</taxon>
        <taxon>Mentheae</taxon>
        <taxon>Salviinae</taxon>
        <taxon>Salvia</taxon>
        <taxon>Salvia subgen. Calosphace</taxon>
    </lineage>
</organism>
<keyword evidence="4" id="KW-0238">DNA-binding</keyword>
<comment type="caution">
    <text evidence="12">The sequence shown here is derived from an EMBL/GenBank/DDBJ whole genome shotgun (WGS) entry which is preliminary data.</text>
</comment>
<dbReference type="InterPro" id="IPR011011">
    <property type="entry name" value="Znf_FYVE_PHD"/>
</dbReference>
<accession>A0ABD1FXS1</accession>
<evidence type="ECO:0000259" key="8">
    <source>
        <dbReference type="PROSITE" id="PS50103"/>
    </source>
</evidence>
<dbReference type="Proteomes" id="UP001567538">
    <property type="component" value="Unassembled WGS sequence"/>
</dbReference>
<dbReference type="InterPro" id="IPR058668">
    <property type="entry name" value="NERD_dom"/>
</dbReference>
<keyword evidence="2 5" id="KW-0863">Zinc-finger</keyword>
<feature type="region of interest" description="Disordered" evidence="6">
    <location>
        <begin position="1369"/>
        <end position="1393"/>
    </location>
</feature>
<feature type="compositionally biased region" description="Basic and acidic residues" evidence="6">
    <location>
        <begin position="1056"/>
        <end position="1070"/>
    </location>
</feature>
<name>A0ABD1FXS1_SALDI</name>
<evidence type="ECO:0000313" key="13">
    <source>
        <dbReference type="Proteomes" id="UP001567538"/>
    </source>
</evidence>
<evidence type="ECO:0000256" key="4">
    <source>
        <dbReference type="ARBA" id="ARBA00023125"/>
    </source>
</evidence>
<feature type="region of interest" description="Disordered" evidence="6">
    <location>
        <begin position="724"/>
        <end position="754"/>
    </location>
</feature>
<dbReference type="InterPro" id="IPR003169">
    <property type="entry name" value="GYF"/>
</dbReference>
<evidence type="ECO:0000259" key="11">
    <source>
        <dbReference type="PROSITE" id="PS51925"/>
    </source>
</evidence>
<feature type="compositionally biased region" description="Polar residues" evidence="6">
    <location>
        <begin position="1333"/>
        <end position="1355"/>
    </location>
</feature>
<dbReference type="InterPro" id="IPR013083">
    <property type="entry name" value="Znf_RING/FYVE/PHD"/>
</dbReference>
<dbReference type="CDD" id="cd15568">
    <property type="entry name" value="PHD5_NSD"/>
    <property type="match status" value="1"/>
</dbReference>
<keyword evidence="1 5" id="KW-0479">Metal-binding</keyword>
<dbReference type="GO" id="GO:0008270">
    <property type="term" value="F:zinc ion binding"/>
    <property type="evidence" value="ECO:0007669"/>
    <property type="project" value="UniProtKB-KW"/>
</dbReference>
<feature type="region of interest" description="Disordered" evidence="6">
    <location>
        <begin position="1319"/>
        <end position="1355"/>
    </location>
</feature>
<dbReference type="EMBL" id="JBEAFC010000011">
    <property type="protein sequence ID" value="KAL1536635.1"/>
    <property type="molecule type" value="Genomic_DNA"/>
</dbReference>
<feature type="region of interest" description="Disordered" evidence="6">
    <location>
        <begin position="1006"/>
        <end position="1091"/>
    </location>
</feature>
<dbReference type="SUPFAM" id="SSF57903">
    <property type="entry name" value="FYVE/PHD zinc finger"/>
    <property type="match status" value="1"/>
</dbReference>
<feature type="region of interest" description="Disordered" evidence="6">
    <location>
        <begin position="1146"/>
        <end position="1166"/>
    </location>
</feature>
<dbReference type="InterPro" id="IPR036128">
    <property type="entry name" value="Plus3-like_sf"/>
</dbReference>
<feature type="compositionally biased region" description="Low complexity" evidence="6">
    <location>
        <begin position="1369"/>
        <end position="1383"/>
    </location>
</feature>
<evidence type="ECO:0000313" key="12">
    <source>
        <dbReference type="EMBL" id="KAL1536635.1"/>
    </source>
</evidence>
<evidence type="ECO:0000256" key="1">
    <source>
        <dbReference type="ARBA" id="ARBA00022723"/>
    </source>
</evidence>
<feature type="domain" description="C3H1-type" evidence="8">
    <location>
        <begin position="1530"/>
        <end position="1555"/>
    </location>
</feature>
<feature type="domain" description="DM2" evidence="11">
    <location>
        <begin position="390"/>
        <end position="473"/>
    </location>
</feature>
<dbReference type="SUPFAM" id="SSF159042">
    <property type="entry name" value="Plus3-like"/>
    <property type="match status" value="1"/>
</dbReference>
<dbReference type="PROSITE" id="PS51925">
    <property type="entry name" value="SWIB_MDM2"/>
    <property type="match status" value="1"/>
</dbReference>
<sequence>MENIETLLAAVAQTTGFGDEEPVVATPPKLDLESCSPVGDAAVGDVRPSPAVVVPDLTSAAPVPVSASAVCEKRKRGRPPKGQLKAKSPPIKKVKVEVEDEDEDVCFICFDGGSLVLCDRKGCPKAYHPACIKRDEAFFKSKAKWNCGWHICSGCKKTSHYMCYTCTSSWCKGCTKDADFVSVRGNMGFCSTCMKTIMMIENKNQATNDSIQVDFDDKLSWEYLFKMYWVILKEKLSFTLRELTQAKSPWKGVAAVTRKPRLNNAVPSSVGAGVSMSYKGTGHFELNKPHVEMNLVQNDGLRTSLLSNGNHVKKLNNDTGEHGPTYSKETVKPNVTDETSIAKANDKPDIKEVVHEPCIKKVLDDLCIVKTSNKPCISKNTNSIETDKLAVDSTEWASKDLLDFVKHMKNGDTSALSQFDVQTLLVEYVKRNNLWDPHQENQIVCDQRLKNIFGKPYVDQTEMLKLLEFHFVVKEDTQKNLFFPARAVRSAASNLDADGKINGSSVLVPCNSRKRKTRKKNENRVVQLDLNEYAAIDVHNINLIYLRRNLMVTLAENCESFNDKVIGSIARIKISANDQKPEVHRLVQVIGTSKVTETYKIGNKTTDVMLEVLNLDRREVVSIDSISNEEFTEDECKWLRQSIRCGLVKQFTVDEVKKKASALQSVRVNEWLEAEILQLSHLRDRAGGKGIKKQYPSSITTAFIIKNAERLLLLKSPEERQRRISEVPEIHADPTMNPNYESEEDTRNSDHSKKGITQYTSDAVYLIALPTHYYILYSPFPLTDCASISSNKRGKEEHSVEVQDIITEKTNANASNDLEKHTNQIYIGCSPSGARNDQAMERSGLEISTAIASIGNSKPADNIETEKLWHYRDPNSKIQGPFSMMQLRKCNSTGLFPHDMRIWTNHEQYDSLLLTDALDGKLYAAPDKSHRASSSSQENGAAEAVVPIEGTNESTKDAKQTEVAGCNSSDVLPDTIARPVKVDESCSSGWPRCWDLLKDGNPIADGVQLRDLLPPSNPETRNEPLTDRVRKNDELNLSSQNGEKNAAGPTQNPMPCKDELRTQPKDDDRTGQSSEGNLSSLNINLSSTIPDPVPVLTSVPTSLVSSEQPENIDVLDLLSPTSKTENQQSVDADIPAHGSSFLELLSPAPRSNNEDQAAQETDTKPGFINLPMPNSGPGWIGASSLGISGVQLQDVANEWCGYSQTHAARPPIQEWDSGLVSTSASGPPEVTRENADASAPETHHLCHPPSSHPPSNGPNWLAIVNEPIEFVALGEDSVSDLLAEVDAMESRGALPSPTSAIKFARELLEDCKDDCFSSIEDFSPTPEPRKSDAFSSTSDVHLTSQSSAPCKPNGTSPVDGFDFFRRSSVNSSASSEGETSAAVYSGDPRSEFHHTAAPNQEMVGAGAAIAPGLGSDATDPGWGQMQGNINLVTVQGNVNLVLGGPAAQGMANLPWGANQAPNWANPNLVRSPRNGSLPWDGQRKFSGERFNCPRQWEGYQCSDPGLGGGRGRPQWGRQPYSSGGYSRPLPKGQRVCKFYESGRCKKGAFCDYLHP</sequence>
<dbReference type="PANTHER" id="PTHR46695">
    <property type="entry name" value="ZINC FINGER CCCH DOMAIN-CONTAINING PROTEIN 44-RELATED"/>
    <property type="match status" value="1"/>
</dbReference>
<dbReference type="InterPro" id="IPR036885">
    <property type="entry name" value="SWIB_MDM2_dom_sf"/>
</dbReference>
<proteinExistence type="predicted"/>
<reference evidence="12 13" key="1">
    <citation type="submission" date="2024-06" db="EMBL/GenBank/DDBJ databases">
        <title>A chromosome level genome sequence of Diviner's sage (Salvia divinorum).</title>
        <authorList>
            <person name="Ford S.A."/>
            <person name="Ro D.-K."/>
            <person name="Ness R.W."/>
            <person name="Phillips M.A."/>
        </authorList>
    </citation>
    <scope>NUCLEOTIDE SEQUENCE [LARGE SCALE GENOMIC DNA]</scope>
    <source>
        <strain evidence="12">SAF-2024a</strain>
        <tissue evidence="12">Leaf</tissue>
    </source>
</reference>
<feature type="region of interest" description="Disordered" evidence="6">
    <location>
        <begin position="951"/>
        <end position="972"/>
    </location>
</feature>
<dbReference type="Pfam" id="PF03126">
    <property type="entry name" value="Plus-3"/>
    <property type="match status" value="1"/>
</dbReference>
<dbReference type="InterPro" id="IPR019786">
    <property type="entry name" value="Zinc_finger_PHD-type_CS"/>
</dbReference>
<feature type="region of interest" description="Disordered" evidence="6">
    <location>
        <begin position="315"/>
        <end position="338"/>
    </location>
</feature>
<feature type="region of interest" description="Disordered" evidence="6">
    <location>
        <begin position="1219"/>
        <end position="1254"/>
    </location>
</feature>
<dbReference type="InterPro" id="IPR035445">
    <property type="entry name" value="GYF-like_dom_sf"/>
</dbReference>
<dbReference type="Pfam" id="PF02201">
    <property type="entry name" value="SWIB"/>
    <property type="match status" value="1"/>
</dbReference>
<gene>
    <name evidence="12" type="ORF">AAHA92_29254</name>
</gene>
<feature type="domain" description="GYF" evidence="9">
    <location>
        <begin position="866"/>
        <end position="919"/>
    </location>
</feature>
<dbReference type="PANTHER" id="PTHR46695:SF4">
    <property type="entry name" value="ZINC FINGER CCCH DOMAIN-CONTAINING PROTEIN 44"/>
    <property type="match status" value="1"/>
</dbReference>
<dbReference type="InterPro" id="IPR003121">
    <property type="entry name" value="SWIB_MDM2_domain"/>
</dbReference>
<dbReference type="InterPro" id="IPR019787">
    <property type="entry name" value="Znf_PHD-finger"/>
</dbReference>
<dbReference type="SMART" id="SM00249">
    <property type="entry name" value="PHD"/>
    <property type="match status" value="1"/>
</dbReference>
<feature type="domain" description="PHD-type" evidence="7">
    <location>
        <begin position="103"/>
        <end position="169"/>
    </location>
</feature>
<dbReference type="Gene3D" id="1.10.245.10">
    <property type="entry name" value="SWIB/MDM2 domain"/>
    <property type="match status" value="1"/>
</dbReference>
<dbReference type="SMART" id="SM00444">
    <property type="entry name" value="GYF"/>
    <property type="match status" value="1"/>
</dbReference>
<dbReference type="Gene3D" id="3.90.70.200">
    <property type="entry name" value="Plus-3 domain"/>
    <property type="match status" value="1"/>
</dbReference>
<feature type="region of interest" description="Disordered" evidence="6">
    <location>
        <begin position="1502"/>
        <end position="1524"/>
    </location>
</feature>
<protein>
    <submittedName>
        <fullName evidence="12">Zinc finger CCCH domain-containing protein 44-like isoform X1</fullName>
    </submittedName>
</protein>
<evidence type="ECO:0000259" key="10">
    <source>
        <dbReference type="PROSITE" id="PS51360"/>
    </source>
</evidence>
<dbReference type="Gene3D" id="3.30.1490.40">
    <property type="match status" value="1"/>
</dbReference>
<evidence type="ECO:0000259" key="9">
    <source>
        <dbReference type="PROSITE" id="PS50829"/>
    </source>
</evidence>
<dbReference type="CDD" id="cd10567">
    <property type="entry name" value="SWIB-MDM2_like"/>
    <property type="match status" value="1"/>
</dbReference>
<dbReference type="PROSITE" id="PS50103">
    <property type="entry name" value="ZF_C3H1"/>
    <property type="match status" value="1"/>
</dbReference>
<dbReference type="SUPFAM" id="SSF55277">
    <property type="entry name" value="GYF domain"/>
    <property type="match status" value="1"/>
</dbReference>
<dbReference type="Pfam" id="PF25980">
    <property type="entry name" value="NERD_plant"/>
    <property type="match status" value="1"/>
</dbReference>
<feature type="compositionally biased region" description="Polar residues" evidence="6">
    <location>
        <begin position="1149"/>
        <end position="1160"/>
    </location>
</feature>
<evidence type="ECO:0000256" key="5">
    <source>
        <dbReference type="PROSITE-ProRule" id="PRU00723"/>
    </source>
</evidence>
<dbReference type="SUPFAM" id="SSF90229">
    <property type="entry name" value="CCCH zinc finger"/>
    <property type="match status" value="1"/>
</dbReference>
<dbReference type="InterPro" id="IPR000571">
    <property type="entry name" value="Znf_CCCH"/>
</dbReference>
<keyword evidence="3 5" id="KW-0862">Zinc</keyword>
<dbReference type="InterPro" id="IPR001965">
    <property type="entry name" value="Znf_PHD"/>
</dbReference>
<dbReference type="PROSITE" id="PS50016">
    <property type="entry name" value="ZF_PHD_2"/>
    <property type="match status" value="1"/>
</dbReference>
<feature type="zinc finger region" description="C3H1-type" evidence="5">
    <location>
        <begin position="1530"/>
        <end position="1555"/>
    </location>
</feature>
<dbReference type="SUPFAM" id="SSF47592">
    <property type="entry name" value="SWIB/MDM2 domain"/>
    <property type="match status" value="1"/>
</dbReference>
<dbReference type="InterPro" id="IPR004343">
    <property type="entry name" value="Plus-3_dom"/>
</dbReference>
<evidence type="ECO:0000259" key="7">
    <source>
        <dbReference type="PROSITE" id="PS50016"/>
    </source>
</evidence>
<dbReference type="Gene3D" id="3.30.40.10">
    <property type="entry name" value="Zinc/RING finger domain, C3HC4 (zinc finger)"/>
    <property type="match status" value="1"/>
</dbReference>